<keyword evidence="2 5" id="KW-0472">Membrane</keyword>
<dbReference type="GO" id="GO:0005102">
    <property type="term" value="F:signaling receptor binding"/>
    <property type="evidence" value="ECO:0007669"/>
    <property type="project" value="TreeGrafter"/>
</dbReference>
<dbReference type="Pfam" id="PF22705">
    <property type="entry name" value="C2-set_3"/>
    <property type="match status" value="1"/>
</dbReference>
<dbReference type="FunFam" id="2.60.40.10:FF:000438">
    <property type="entry name" value="CD276 antigen"/>
    <property type="match status" value="1"/>
</dbReference>
<dbReference type="InterPro" id="IPR053896">
    <property type="entry name" value="BTN3A2-like_Ig-C"/>
</dbReference>
<dbReference type="InterPro" id="IPR007110">
    <property type="entry name" value="Ig-like_dom"/>
</dbReference>
<feature type="transmembrane region" description="Helical" evidence="5">
    <location>
        <begin position="295"/>
        <end position="317"/>
    </location>
</feature>
<evidence type="ECO:0000256" key="2">
    <source>
        <dbReference type="ARBA" id="ARBA00023136"/>
    </source>
</evidence>
<evidence type="ECO:0000256" key="4">
    <source>
        <dbReference type="SAM" id="Coils"/>
    </source>
</evidence>
<dbReference type="PANTHER" id="PTHR24100:SF155">
    <property type="entry name" value="CD276 ANTIGEN"/>
    <property type="match status" value="1"/>
</dbReference>
<dbReference type="STRING" id="623744.A0A553R095"/>
<evidence type="ECO:0000256" key="6">
    <source>
        <dbReference type="SAM" id="SignalP"/>
    </source>
</evidence>
<keyword evidence="3" id="KW-0393">Immunoglobulin domain</keyword>
<feature type="coiled-coil region" evidence="4">
    <location>
        <begin position="319"/>
        <end position="348"/>
    </location>
</feature>
<dbReference type="PANTHER" id="PTHR24100">
    <property type="entry name" value="BUTYROPHILIN"/>
    <property type="match status" value="1"/>
</dbReference>
<keyword evidence="4" id="KW-0175">Coiled coil</keyword>
<feature type="signal peptide" evidence="6">
    <location>
        <begin position="1"/>
        <end position="21"/>
    </location>
</feature>
<accession>A0A553R095</accession>
<dbReference type="PROSITE" id="PS51257">
    <property type="entry name" value="PROKAR_LIPOPROTEIN"/>
    <property type="match status" value="1"/>
</dbReference>
<dbReference type="Proteomes" id="UP000316079">
    <property type="component" value="Unassembled WGS sequence"/>
</dbReference>
<organism evidence="8 9">
    <name type="scientific">Danionella cerebrum</name>
    <dbReference type="NCBI Taxonomy" id="2873325"/>
    <lineage>
        <taxon>Eukaryota</taxon>
        <taxon>Metazoa</taxon>
        <taxon>Chordata</taxon>
        <taxon>Craniata</taxon>
        <taxon>Vertebrata</taxon>
        <taxon>Euteleostomi</taxon>
        <taxon>Actinopterygii</taxon>
        <taxon>Neopterygii</taxon>
        <taxon>Teleostei</taxon>
        <taxon>Ostariophysi</taxon>
        <taxon>Cypriniformes</taxon>
        <taxon>Danionidae</taxon>
        <taxon>Danioninae</taxon>
        <taxon>Danionella</taxon>
    </lineage>
</organism>
<dbReference type="SUPFAM" id="SSF48726">
    <property type="entry name" value="Immunoglobulin"/>
    <property type="match status" value="2"/>
</dbReference>
<keyword evidence="5" id="KW-0812">Transmembrane</keyword>
<dbReference type="SMART" id="SM00406">
    <property type="entry name" value="IGv"/>
    <property type="match status" value="1"/>
</dbReference>
<dbReference type="GO" id="GO:0001817">
    <property type="term" value="P:regulation of cytokine production"/>
    <property type="evidence" value="ECO:0007669"/>
    <property type="project" value="TreeGrafter"/>
</dbReference>
<evidence type="ECO:0000313" key="9">
    <source>
        <dbReference type="Proteomes" id="UP000316079"/>
    </source>
</evidence>
<evidence type="ECO:0000259" key="7">
    <source>
        <dbReference type="PROSITE" id="PS50835"/>
    </source>
</evidence>
<evidence type="ECO:0000256" key="1">
    <source>
        <dbReference type="ARBA" id="ARBA00004370"/>
    </source>
</evidence>
<protein>
    <recommendedName>
        <fullName evidence="7">Ig-like domain-containing protein</fullName>
    </recommendedName>
</protein>
<dbReference type="InterPro" id="IPR013783">
    <property type="entry name" value="Ig-like_fold"/>
</dbReference>
<comment type="subcellular location">
    <subcellularLocation>
        <location evidence="1">Membrane</location>
    </subcellularLocation>
</comment>
<feature type="domain" description="Ig-like" evidence="7">
    <location>
        <begin position="183"/>
        <end position="284"/>
    </location>
</feature>
<dbReference type="PROSITE" id="PS50835">
    <property type="entry name" value="IG_LIKE"/>
    <property type="match status" value="2"/>
</dbReference>
<proteinExistence type="predicted"/>
<dbReference type="InterPro" id="IPR003599">
    <property type="entry name" value="Ig_sub"/>
</dbReference>
<dbReference type="SMART" id="SM00409">
    <property type="entry name" value="IG"/>
    <property type="match status" value="2"/>
</dbReference>
<feature type="domain" description="Ig-like" evidence="7">
    <location>
        <begin position="81"/>
        <end position="181"/>
    </location>
</feature>
<evidence type="ECO:0000313" key="8">
    <source>
        <dbReference type="EMBL" id="TRY95458.1"/>
    </source>
</evidence>
<dbReference type="EMBL" id="SRMA01025363">
    <property type="protein sequence ID" value="TRY95458.1"/>
    <property type="molecule type" value="Genomic_DNA"/>
</dbReference>
<keyword evidence="5" id="KW-1133">Transmembrane helix</keyword>
<dbReference type="InterPro" id="IPR013106">
    <property type="entry name" value="Ig_V-set"/>
</dbReference>
<sequence>MLRFLLFSLLAIPSHIMSVACTEPKTHRWILSCVINDIERYYSNLPLCVCSFISVCLGRDDSALKTLEVLVPEVPVLALFGSDVILNCSFSSTPGFNLSDLSVFWQLSDTRRLVHSFSQSRDQLSDQDERFANRTKLFSDQLVTGNASLQINRVRVGDEGIYSCFVRVQTHGSAALILQVAAPFSRPVLSWDSGSILRPGECVALVCVSSGGFPEAIVEWSDGAGQNLTQNASVSNLADERGLFSLQSELRVCVHENTLDNQKNTYTCRVSNPRLGREEQASVSITGQPAVFPPVALWITVALAVCLLGLLVALAVVCRRKIKESCEEMRAEEEAKELEETKVLEEAKTGCWLKTRY</sequence>
<dbReference type="GO" id="GO:0050852">
    <property type="term" value="P:T cell receptor signaling pathway"/>
    <property type="evidence" value="ECO:0007669"/>
    <property type="project" value="TreeGrafter"/>
</dbReference>
<comment type="caution">
    <text evidence="8">The sequence shown here is derived from an EMBL/GenBank/DDBJ whole genome shotgun (WGS) entry which is preliminary data.</text>
</comment>
<evidence type="ECO:0000256" key="3">
    <source>
        <dbReference type="ARBA" id="ARBA00023319"/>
    </source>
</evidence>
<dbReference type="AlphaFoldDB" id="A0A553R095"/>
<keyword evidence="9" id="KW-1185">Reference proteome</keyword>
<evidence type="ECO:0000256" key="5">
    <source>
        <dbReference type="SAM" id="Phobius"/>
    </source>
</evidence>
<dbReference type="InterPro" id="IPR050504">
    <property type="entry name" value="IgSF_BTN/MOG"/>
</dbReference>
<feature type="chain" id="PRO_5021794774" description="Ig-like domain-containing protein" evidence="6">
    <location>
        <begin position="22"/>
        <end position="357"/>
    </location>
</feature>
<dbReference type="OrthoDB" id="8897154at2759"/>
<reference evidence="8 9" key="1">
    <citation type="journal article" date="2019" name="Sci. Data">
        <title>Hybrid genome assembly and annotation of Danionella translucida.</title>
        <authorList>
            <person name="Kadobianskyi M."/>
            <person name="Schulze L."/>
            <person name="Schuelke M."/>
            <person name="Judkewitz B."/>
        </authorList>
    </citation>
    <scope>NUCLEOTIDE SEQUENCE [LARGE SCALE GENOMIC DNA]</scope>
    <source>
        <strain evidence="8 9">Bolton</strain>
    </source>
</reference>
<name>A0A553R095_9TELE</name>
<dbReference type="GO" id="GO:0009897">
    <property type="term" value="C:external side of plasma membrane"/>
    <property type="evidence" value="ECO:0007669"/>
    <property type="project" value="TreeGrafter"/>
</dbReference>
<gene>
    <name evidence="8" type="ORF">DNTS_000433</name>
</gene>
<keyword evidence="6" id="KW-0732">Signal</keyword>
<dbReference type="InterPro" id="IPR036179">
    <property type="entry name" value="Ig-like_dom_sf"/>
</dbReference>
<dbReference type="Pfam" id="PF07686">
    <property type="entry name" value="V-set"/>
    <property type="match status" value="1"/>
</dbReference>
<dbReference type="Gene3D" id="2.60.40.10">
    <property type="entry name" value="Immunoglobulins"/>
    <property type="match status" value="2"/>
</dbReference>